<dbReference type="AlphaFoldDB" id="A0A6A5GY43"/>
<name>A0A6A5GY43_CAERE</name>
<evidence type="ECO:0000313" key="1">
    <source>
        <dbReference type="EMBL" id="KAF1760398.1"/>
    </source>
</evidence>
<evidence type="ECO:0000313" key="2">
    <source>
        <dbReference type="Proteomes" id="UP000483820"/>
    </source>
</evidence>
<accession>A0A6A5GY43</accession>
<organism evidence="1 2">
    <name type="scientific">Caenorhabditis remanei</name>
    <name type="common">Caenorhabditis vulgaris</name>
    <dbReference type="NCBI Taxonomy" id="31234"/>
    <lineage>
        <taxon>Eukaryota</taxon>
        <taxon>Metazoa</taxon>
        <taxon>Ecdysozoa</taxon>
        <taxon>Nematoda</taxon>
        <taxon>Chromadorea</taxon>
        <taxon>Rhabditida</taxon>
        <taxon>Rhabditina</taxon>
        <taxon>Rhabditomorpha</taxon>
        <taxon>Rhabditoidea</taxon>
        <taxon>Rhabditidae</taxon>
        <taxon>Peloderinae</taxon>
        <taxon>Caenorhabditis</taxon>
    </lineage>
</organism>
<dbReference type="Proteomes" id="UP000483820">
    <property type="component" value="Chromosome III"/>
</dbReference>
<dbReference type="KEGG" id="crq:GCK72_008647"/>
<dbReference type="RefSeq" id="XP_053586520.1">
    <property type="nucleotide sequence ID" value="XM_053726943.1"/>
</dbReference>
<comment type="caution">
    <text evidence="1">The sequence shown here is derived from an EMBL/GenBank/DDBJ whole genome shotgun (WGS) entry which is preliminary data.</text>
</comment>
<dbReference type="InterPro" id="IPR027417">
    <property type="entry name" value="P-loop_NTPase"/>
</dbReference>
<dbReference type="Gene3D" id="3.40.50.300">
    <property type="entry name" value="P-loop containing nucleotide triphosphate hydrolases"/>
    <property type="match status" value="1"/>
</dbReference>
<sequence length="85" mass="9717">MPQHVILQKFANHVRCRYGYKESCAITAPTGMAAQNVQGVTIHSLLRFFPGQKPFTPLSRETTNQLFNVLSHLRVLIIDEINRPR</sequence>
<dbReference type="EMBL" id="WUAV01000003">
    <property type="protein sequence ID" value="KAF1760398.1"/>
    <property type="molecule type" value="Genomic_DNA"/>
</dbReference>
<reference evidence="1 2" key="1">
    <citation type="submission" date="2019-12" db="EMBL/GenBank/DDBJ databases">
        <title>Chromosome-level assembly of the Caenorhabditis remanei genome.</title>
        <authorList>
            <person name="Teterina A.A."/>
            <person name="Willis J.H."/>
            <person name="Phillips P.C."/>
        </authorList>
    </citation>
    <scope>NUCLEOTIDE SEQUENCE [LARGE SCALE GENOMIC DNA]</scope>
    <source>
        <strain evidence="1 2">PX506</strain>
        <tissue evidence="1">Whole organism</tissue>
    </source>
</reference>
<proteinExistence type="predicted"/>
<dbReference type="CTD" id="78774700"/>
<evidence type="ECO:0008006" key="3">
    <source>
        <dbReference type="Google" id="ProtNLM"/>
    </source>
</evidence>
<dbReference type="GeneID" id="78774700"/>
<gene>
    <name evidence="1" type="ORF">GCK72_008647</name>
</gene>
<protein>
    <recommendedName>
        <fullName evidence="3">ATP-dependent DNA helicase</fullName>
    </recommendedName>
</protein>